<sequence length="104" mass="12436">LIILHFTGKLISKHYREYTPEIAKNLLNKKLEGRIERIFDYIVDILKYSTRLTEEKNLYHFLLRFDNIKSLYDEIQSAMERDKARNKKDPLKYFLPEISKGGVS</sequence>
<dbReference type="AlphaFoldDB" id="X1GPB1"/>
<proteinExistence type="predicted"/>
<comment type="caution">
    <text evidence="1">The sequence shown here is derived from an EMBL/GenBank/DDBJ whole genome shotgun (WGS) entry which is preliminary data.</text>
</comment>
<accession>X1GPB1</accession>
<protein>
    <submittedName>
        <fullName evidence="1">Uncharacterized protein</fullName>
    </submittedName>
</protein>
<dbReference type="EMBL" id="BARU01021364">
    <property type="protein sequence ID" value="GAH59731.1"/>
    <property type="molecule type" value="Genomic_DNA"/>
</dbReference>
<reference evidence="1" key="1">
    <citation type="journal article" date="2014" name="Front. Microbiol.">
        <title>High frequency of phylogenetically diverse reductive dehalogenase-homologous genes in deep subseafloor sedimentary metagenomes.</title>
        <authorList>
            <person name="Kawai M."/>
            <person name="Futagami T."/>
            <person name="Toyoda A."/>
            <person name="Takaki Y."/>
            <person name="Nishi S."/>
            <person name="Hori S."/>
            <person name="Arai W."/>
            <person name="Tsubouchi T."/>
            <person name="Morono Y."/>
            <person name="Uchiyama I."/>
            <person name="Ito T."/>
            <person name="Fujiyama A."/>
            <person name="Inagaki F."/>
            <person name="Takami H."/>
        </authorList>
    </citation>
    <scope>NUCLEOTIDE SEQUENCE</scope>
    <source>
        <strain evidence="1">Expedition CK06-06</strain>
    </source>
</reference>
<feature type="non-terminal residue" evidence="1">
    <location>
        <position position="1"/>
    </location>
</feature>
<gene>
    <name evidence="1" type="ORF">S03H2_34975</name>
</gene>
<organism evidence="1">
    <name type="scientific">marine sediment metagenome</name>
    <dbReference type="NCBI Taxonomy" id="412755"/>
    <lineage>
        <taxon>unclassified sequences</taxon>
        <taxon>metagenomes</taxon>
        <taxon>ecological metagenomes</taxon>
    </lineage>
</organism>
<name>X1GPB1_9ZZZZ</name>
<evidence type="ECO:0000313" key="1">
    <source>
        <dbReference type="EMBL" id="GAH59731.1"/>
    </source>
</evidence>